<dbReference type="AlphaFoldDB" id="A0A6G6SAQ8"/>
<dbReference type="Proteomes" id="UP000612266">
    <property type="component" value="Unassembled WGS sequence"/>
</dbReference>
<reference evidence="1" key="2">
    <citation type="submission" date="2020-11" db="EMBL/GenBank/DDBJ databases">
        <title>Enhanced detection system for hospital associated transmission using whole genome sequencing surveillance.</title>
        <authorList>
            <person name="Harrison L.H."/>
            <person name="Van Tyne D."/>
            <person name="Marsh J.W."/>
            <person name="Griffith M.P."/>
            <person name="Snyder D.J."/>
            <person name="Cooper V.S."/>
            <person name="Mustapha M."/>
        </authorList>
    </citation>
    <scope>NUCLEOTIDE SEQUENCE</scope>
    <source>
        <strain evidence="1">PR00070</strain>
    </source>
</reference>
<accession>A0A6G6SAQ8</accession>
<dbReference type="GeneID" id="57331949"/>
<reference evidence="2 3" key="1">
    <citation type="submission" date="2020-01" db="EMBL/GenBank/DDBJ databases">
        <title>The genomic epidemiology of tigecycline resistance gene tet(X) variants in a swine farm in China.</title>
        <authorList>
            <person name="Peng K."/>
            <person name="Li R."/>
        </authorList>
    </citation>
    <scope>NUCLEOTIDE SEQUENCE [LARGE SCALE GENOMIC DNA]</scope>
    <source>
        <strain evidence="2 3">ZF1</strain>
    </source>
</reference>
<dbReference type="RefSeq" id="WP_075673398.1">
    <property type="nucleotide sequence ID" value="NZ_CP045008.1"/>
</dbReference>
<sequence length="181" mass="20756">MLLTLDQITKELEDKFSPLGEDFNDLILFKRTTPLTGLGLLEQTLTLSLPDDFTSFISLYNLDNFSLFNISFGCGEDYLERLFMLNSPNEFAQWWIGDKRPENIIVIALSDPYTILLNTQTGNVFAMTSESSMDSFEHIAVNFCVFFRAVATLFLTDISPERIIELTSSQTTSFWYQLRPE</sequence>
<evidence type="ECO:0000313" key="3">
    <source>
        <dbReference type="Proteomes" id="UP000501338"/>
    </source>
</evidence>
<evidence type="ECO:0000313" key="1">
    <source>
        <dbReference type="EMBL" id="MBG2913589.1"/>
    </source>
</evidence>
<dbReference type="InterPro" id="IPR037883">
    <property type="entry name" value="Knr4/Smi1-like_sf"/>
</dbReference>
<organism evidence="1 4">
    <name type="scientific">Proteus terrae subsp. cibarius</name>
    <dbReference type="NCBI Taxonomy" id="626774"/>
    <lineage>
        <taxon>Bacteria</taxon>
        <taxon>Pseudomonadati</taxon>
        <taxon>Pseudomonadota</taxon>
        <taxon>Gammaproteobacteria</taxon>
        <taxon>Enterobacterales</taxon>
        <taxon>Morganellaceae</taxon>
        <taxon>Proteus</taxon>
    </lineage>
</organism>
<dbReference type="EMBL" id="CP047340">
    <property type="protein sequence ID" value="QIF90806.1"/>
    <property type="molecule type" value="Genomic_DNA"/>
</dbReference>
<evidence type="ECO:0000313" key="2">
    <source>
        <dbReference type="EMBL" id="QIF90806.1"/>
    </source>
</evidence>
<gene>
    <name evidence="2" type="ORF">GTH23_12550</name>
    <name evidence="1" type="ORF">I4901_04325</name>
</gene>
<dbReference type="Proteomes" id="UP000501338">
    <property type="component" value="Chromosome"/>
</dbReference>
<dbReference type="EMBL" id="JADSJR010000004">
    <property type="protein sequence ID" value="MBG2913589.1"/>
    <property type="molecule type" value="Genomic_DNA"/>
</dbReference>
<protein>
    <submittedName>
        <fullName evidence="1">Nuclease</fullName>
    </submittedName>
</protein>
<name>A0A6G6SAQ8_9GAMM</name>
<evidence type="ECO:0000313" key="4">
    <source>
        <dbReference type="Proteomes" id="UP000612266"/>
    </source>
</evidence>
<keyword evidence="3" id="KW-1185">Reference proteome</keyword>
<dbReference type="SUPFAM" id="SSF160631">
    <property type="entry name" value="SMI1/KNR4-like"/>
    <property type="match status" value="1"/>
</dbReference>
<proteinExistence type="predicted"/>
<dbReference type="Gene3D" id="3.40.1580.10">
    <property type="entry name" value="SMI1/KNR4-like"/>
    <property type="match status" value="1"/>
</dbReference>